<evidence type="ECO:0000313" key="2">
    <source>
        <dbReference type="Proteomes" id="UP000594014"/>
    </source>
</evidence>
<name>A0ACD1ADY9_9FIRM</name>
<dbReference type="EMBL" id="CP042469">
    <property type="protein sequence ID" value="QOX64662.1"/>
    <property type="molecule type" value="Genomic_DNA"/>
</dbReference>
<evidence type="ECO:0000313" key="1">
    <source>
        <dbReference type="EMBL" id="QOX64662.1"/>
    </source>
</evidence>
<protein>
    <submittedName>
        <fullName evidence="1">DUF853 family protein</fullName>
    </submittedName>
</protein>
<sequence>MYSENKLWIGTGAAPVFLIPKMANRHGLIAGATGTGKTVTLKVMAEAFSDMGVPVFLSDIKGDLSGLAVQGSPSAAMESRAVQLGASEFTYRSFPVQLWDLFGENGHPIRTTVSEMGSVLLSRILNLNDTQSGVLNVIFRIADDKGLLLLDLKDLKSMLQYVGENGKEFTLTYGNISKQSIGAILRNLLILEDQGGDYFFGEPDLDILDWFQTDRDGRGFINILHSVRLYQYPSLYATFLLWMLSELFEILPEAGDLDKPKLVFFFDEAHLLFKDVPKVLLDKIEQVVRLIRSKGVGIYFVTQSPSDLPQNVQGQLGNRVQHALRAYTPGERKKAEAAAESFRPNPAFDTVTAITELATGEALISCLDEEGRPGIVEKVLVLPPQSSLSPISDSERSAILAQSPLKGKYDARLDRFSAFEMLKNSGQPGSANSTKTNQEGNRKNQMPEESRRKYSDEKDTPLAGSGRKSSGRGYQRQTPLEKTANAVLTTIGREVSRSLIRGILGSLKK</sequence>
<gene>
    <name evidence="1" type="ORF">FRZ06_15580</name>
</gene>
<proteinExistence type="predicted"/>
<dbReference type="Proteomes" id="UP000594014">
    <property type="component" value="Chromosome"/>
</dbReference>
<organism evidence="1 2">
    <name type="scientific">Anoxybacterium hadale</name>
    <dbReference type="NCBI Taxonomy" id="3408580"/>
    <lineage>
        <taxon>Bacteria</taxon>
        <taxon>Bacillati</taxon>
        <taxon>Bacillota</taxon>
        <taxon>Clostridia</taxon>
        <taxon>Peptostreptococcales</taxon>
        <taxon>Anaerovoracaceae</taxon>
        <taxon>Anoxybacterium</taxon>
    </lineage>
</organism>
<accession>A0ACD1ADY9</accession>
<reference evidence="1" key="1">
    <citation type="submission" date="2019-08" db="EMBL/GenBank/DDBJ databases">
        <title>Genome sequence of Clostridiales bacterium MT110.</title>
        <authorList>
            <person name="Cao J."/>
        </authorList>
    </citation>
    <scope>NUCLEOTIDE SEQUENCE</scope>
    <source>
        <strain evidence="1">MT110</strain>
    </source>
</reference>
<keyword evidence="2" id="KW-1185">Reference proteome</keyword>